<keyword evidence="4" id="KW-0547">Nucleotide-binding</keyword>
<evidence type="ECO:0000313" key="10">
    <source>
        <dbReference type="Proteomes" id="UP001341245"/>
    </source>
</evidence>
<evidence type="ECO:0000256" key="3">
    <source>
        <dbReference type="ARBA" id="ARBA00022694"/>
    </source>
</evidence>
<organism evidence="9 10">
    <name type="scientific">Aureobasidium pullulans</name>
    <name type="common">Black yeast</name>
    <name type="synonym">Pullularia pullulans</name>
    <dbReference type="NCBI Taxonomy" id="5580"/>
    <lineage>
        <taxon>Eukaryota</taxon>
        <taxon>Fungi</taxon>
        <taxon>Dikarya</taxon>
        <taxon>Ascomycota</taxon>
        <taxon>Pezizomycotina</taxon>
        <taxon>Dothideomycetes</taxon>
        <taxon>Dothideomycetidae</taxon>
        <taxon>Dothideales</taxon>
        <taxon>Saccotheciaceae</taxon>
        <taxon>Aureobasidium</taxon>
    </lineage>
</organism>
<feature type="region of interest" description="Disordered" evidence="7">
    <location>
        <begin position="576"/>
        <end position="595"/>
    </location>
</feature>
<dbReference type="InterPro" id="IPR014729">
    <property type="entry name" value="Rossmann-like_a/b/a_fold"/>
</dbReference>
<dbReference type="SUPFAM" id="SSF52402">
    <property type="entry name" value="Adenine nucleotide alpha hydrolases-like"/>
    <property type="match status" value="1"/>
</dbReference>
<dbReference type="NCBIfam" id="TIGR02432">
    <property type="entry name" value="lysidine_TilS_N"/>
    <property type="match status" value="1"/>
</dbReference>
<feature type="domain" description="tRNA(Ile)-lysidine/2-thiocytidine synthase N-terminal" evidence="8">
    <location>
        <begin position="37"/>
        <end position="250"/>
    </location>
</feature>
<keyword evidence="2" id="KW-0436">Ligase</keyword>
<dbReference type="Gene3D" id="3.40.50.620">
    <property type="entry name" value="HUPs"/>
    <property type="match status" value="1"/>
</dbReference>
<evidence type="ECO:0000256" key="1">
    <source>
        <dbReference type="ARBA" id="ARBA00013267"/>
    </source>
</evidence>
<protein>
    <recommendedName>
        <fullName evidence="1">tRNA(Ile)-lysidine synthetase</fullName>
        <ecNumber evidence="1">6.3.4.19</ecNumber>
    </recommendedName>
</protein>
<reference evidence="9 10" key="1">
    <citation type="submission" date="2023-11" db="EMBL/GenBank/DDBJ databases">
        <title>Draft genome sequence and annotation of the polyextremotolerant black yeast-like fungus Aureobasidium pullulans NRRL 62042.</title>
        <authorList>
            <person name="Dielentheis-Frenken M.R.E."/>
            <person name="Wibberg D."/>
            <person name="Blank L.M."/>
            <person name="Tiso T."/>
        </authorList>
    </citation>
    <scope>NUCLEOTIDE SEQUENCE [LARGE SCALE GENOMIC DNA]</scope>
    <source>
        <strain evidence="9 10">NRRL 62042</strain>
    </source>
</reference>
<evidence type="ECO:0000313" key="9">
    <source>
        <dbReference type="EMBL" id="KAK6008525.1"/>
    </source>
</evidence>
<dbReference type="Pfam" id="PF01171">
    <property type="entry name" value="ATP_bind_3"/>
    <property type="match status" value="1"/>
</dbReference>
<dbReference type="InterPro" id="IPR011063">
    <property type="entry name" value="TilS/TtcA_N"/>
</dbReference>
<dbReference type="CDD" id="cd01992">
    <property type="entry name" value="TilS_N"/>
    <property type="match status" value="1"/>
</dbReference>
<accession>A0ABR0TXA7</accession>
<keyword evidence="10" id="KW-1185">Reference proteome</keyword>
<comment type="caution">
    <text evidence="9">The sequence shown here is derived from an EMBL/GenBank/DDBJ whole genome shotgun (WGS) entry which is preliminary data.</text>
</comment>
<dbReference type="InterPro" id="IPR012094">
    <property type="entry name" value="tRNA_Ile_lys_synt"/>
</dbReference>
<dbReference type="InterPro" id="IPR012795">
    <property type="entry name" value="tRNA_Ile_lys_synt_N"/>
</dbReference>
<dbReference type="Proteomes" id="UP001341245">
    <property type="component" value="Unassembled WGS sequence"/>
</dbReference>
<comment type="catalytic activity">
    <reaction evidence="6">
        <text>cytidine(34) in tRNA(Ile2) + L-lysine + ATP = lysidine(34) in tRNA(Ile2) + AMP + diphosphate + H(+)</text>
        <dbReference type="Rhea" id="RHEA:43744"/>
        <dbReference type="Rhea" id="RHEA-COMP:10625"/>
        <dbReference type="Rhea" id="RHEA-COMP:10670"/>
        <dbReference type="ChEBI" id="CHEBI:15378"/>
        <dbReference type="ChEBI" id="CHEBI:30616"/>
        <dbReference type="ChEBI" id="CHEBI:32551"/>
        <dbReference type="ChEBI" id="CHEBI:33019"/>
        <dbReference type="ChEBI" id="CHEBI:82748"/>
        <dbReference type="ChEBI" id="CHEBI:83665"/>
        <dbReference type="ChEBI" id="CHEBI:456215"/>
        <dbReference type="EC" id="6.3.4.19"/>
    </reaction>
</comment>
<dbReference type="PANTHER" id="PTHR43033:SF1">
    <property type="entry name" value="TRNA(ILE)-LYSIDINE SYNTHASE-RELATED"/>
    <property type="match status" value="1"/>
</dbReference>
<sequence>MFTRSLVRYAFEPVAQRKFDQILWPICQGQGQKGLGLAISGGVDSMALAVLCKRVRRFKTPPITAFIVDHRLRPESTTEAQSVAKYLGQLGINHEVLTLNWEEVSDPSQIPNLESAARRMRFQALGRACAAAGIEDLLLAHHADDQAETVLARIHGGYLGTGLTGIQPKMPIGECHGMYKVSKSGSLRPLDRARTSTSIFVESGGVVLHRPLLGFTKSELIATCTISGVRWHEDATNADRTLTLRNAIRQMLQANAMPAALTSDRLRQLAATKWRNLTYCESKAREYFDKCLVELDIHHGSVSFQIHPDVEVQLNHDKDRQLVAAILMRKFFSLVEDQSRLALKDLSRSVAFVFPSAVEEWQTDSNTIHIGNVTLVKHFSNKENNMKEQNKYLIFPRPVRAPEASVQTLLEVTAQNHSTSQGPVWTTTKLFHDRWWIKLKYIPANVSVGTSVVIRFLRVGESAKEVNQRHGRSKLARLPPGKLRYTVPAIVKISEVKDENGLVSKEEKILAFPSIGLTRSGCSEYKAKMDRTSEPKMADDSLWEYTCVYKDIDFDAGQRHTINFVRTEDPVEKNNTCFSDGSMLRRTNTQMSSTD</sequence>
<dbReference type="EMBL" id="JASGXD010000001">
    <property type="protein sequence ID" value="KAK6008525.1"/>
    <property type="molecule type" value="Genomic_DNA"/>
</dbReference>
<gene>
    <name evidence="9" type="ORF">QM012_000428</name>
</gene>
<evidence type="ECO:0000256" key="5">
    <source>
        <dbReference type="ARBA" id="ARBA00022840"/>
    </source>
</evidence>
<evidence type="ECO:0000259" key="8">
    <source>
        <dbReference type="Pfam" id="PF01171"/>
    </source>
</evidence>
<evidence type="ECO:0000256" key="4">
    <source>
        <dbReference type="ARBA" id="ARBA00022741"/>
    </source>
</evidence>
<evidence type="ECO:0000256" key="2">
    <source>
        <dbReference type="ARBA" id="ARBA00022598"/>
    </source>
</evidence>
<proteinExistence type="inferred from homology"/>
<dbReference type="EC" id="6.3.4.19" evidence="1"/>
<evidence type="ECO:0000256" key="6">
    <source>
        <dbReference type="ARBA" id="ARBA00048539"/>
    </source>
</evidence>
<dbReference type="PANTHER" id="PTHR43033">
    <property type="entry name" value="TRNA(ILE)-LYSIDINE SYNTHASE-RELATED"/>
    <property type="match status" value="1"/>
</dbReference>
<name>A0ABR0TXA7_AURPU</name>
<evidence type="ECO:0000256" key="7">
    <source>
        <dbReference type="SAM" id="MobiDB-lite"/>
    </source>
</evidence>
<keyword evidence="5" id="KW-0067">ATP-binding</keyword>
<keyword evidence="3" id="KW-0819">tRNA processing</keyword>
<dbReference type="HAMAP" id="MF_01161">
    <property type="entry name" value="tRNA_Ile_lys_synt"/>
    <property type="match status" value="1"/>
</dbReference>